<dbReference type="InterPro" id="IPR028082">
    <property type="entry name" value="Peripla_BP_I"/>
</dbReference>
<evidence type="ECO:0000313" key="5">
    <source>
        <dbReference type="EMBL" id="MBJ7604490.1"/>
    </source>
</evidence>
<organism evidence="5 6">
    <name type="scientific">Candidatus Dormiibacter inghamiae</name>
    <dbReference type="NCBI Taxonomy" id="3127013"/>
    <lineage>
        <taxon>Bacteria</taxon>
        <taxon>Bacillati</taxon>
        <taxon>Candidatus Dormiibacterota</taxon>
        <taxon>Candidatus Dormibacteria</taxon>
        <taxon>Candidatus Dormibacterales</taxon>
        <taxon>Candidatus Dormibacteraceae</taxon>
        <taxon>Candidatus Dormiibacter</taxon>
    </lineage>
</organism>
<gene>
    <name evidence="5" type="ORF">JF888_15135</name>
</gene>
<keyword evidence="3" id="KW-0804">Transcription</keyword>
<dbReference type="SUPFAM" id="SSF47413">
    <property type="entry name" value="lambda repressor-like DNA-binding domains"/>
    <property type="match status" value="1"/>
</dbReference>
<evidence type="ECO:0000259" key="4">
    <source>
        <dbReference type="PROSITE" id="PS50932"/>
    </source>
</evidence>
<dbReference type="SUPFAM" id="SSF53822">
    <property type="entry name" value="Periplasmic binding protein-like I"/>
    <property type="match status" value="1"/>
</dbReference>
<evidence type="ECO:0000256" key="2">
    <source>
        <dbReference type="ARBA" id="ARBA00023125"/>
    </source>
</evidence>
<dbReference type="CDD" id="cd06267">
    <property type="entry name" value="PBP1_LacI_sugar_binding-like"/>
    <property type="match status" value="1"/>
</dbReference>
<dbReference type="AlphaFoldDB" id="A0A934N883"/>
<dbReference type="PANTHER" id="PTHR30146">
    <property type="entry name" value="LACI-RELATED TRANSCRIPTIONAL REPRESSOR"/>
    <property type="match status" value="1"/>
</dbReference>
<dbReference type="EMBL" id="JAEKNQ010000059">
    <property type="protein sequence ID" value="MBJ7604490.1"/>
    <property type="molecule type" value="Genomic_DNA"/>
</dbReference>
<proteinExistence type="predicted"/>
<dbReference type="InterPro" id="IPR000843">
    <property type="entry name" value="HTH_LacI"/>
</dbReference>
<dbReference type="Pfam" id="PF00356">
    <property type="entry name" value="LacI"/>
    <property type="match status" value="1"/>
</dbReference>
<sequence length="349" mass="37102">MNLRSARVVRISDVAHHAGVTAAVVSRVLSGDNGLRIREETRQRVLEAAAALDYTPNRAAQTLRLATSGAIGLIEHDVSNPLHAETVRGAQRSAGAAGYVTLLADAEELAADEAAYKELLASGRIDGVVLHLGGWEADDALRKLAESRLPTVLINSQLRTGAGSVVLQDEQAAEVATCRLLDQGHTRIGFLGGISRSAQSKRRLNGVRRTLQRVGLELPNNWLLEAGFDQQSGRRAMSELLAMRCTPTGLVVANVMAAIGALAAAHDHGVLIPQDLSVIAIHDSWVAEHTCPPLTTVRLPLFHLGEAAVQLLVLLIQGAERKHIVLRDPPPRLIERGSVGPAPALNGGS</sequence>
<evidence type="ECO:0000313" key="6">
    <source>
        <dbReference type="Proteomes" id="UP000620075"/>
    </source>
</evidence>
<dbReference type="Gene3D" id="1.10.260.40">
    <property type="entry name" value="lambda repressor-like DNA-binding domains"/>
    <property type="match status" value="1"/>
</dbReference>
<dbReference type="InterPro" id="IPR010982">
    <property type="entry name" value="Lambda_DNA-bd_dom_sf"/>
</dbReference>
<dbReference type="Gene3D" id="3.40.50.2300">
    <property type="match status" value="2"/>
</dbReference>
<comment type="caution">
    <text evidence="5">The sequence shown here is derived from an EMBL/GenBank/DDBJ whole genome shotgun (WGS) entry which is preliminary data.</text>
</comment>
<keyword evidence="1" id="KW-0805">Transcription regulation</keyword>
<protein>
    <submittedName>
        <fullName evidence="5">LacI family DNA-binding transcriptional regulator</fullName>
    </submittedName>
</protein>
<evidence type="ECO:0000256" key="1">
    <source>
        <dbReference type="ARBA" id="ARBA00023015"/>
    </source>
</evidence>
<dbReference type="Proteomes" id="UP000620075">
    <property type="component" value="Unassembled WGS sequence"/>
</dbReference>
<dbReference type="PANTHER" id="PTHR30146:SF109">
    <property type="entry name" value="HTH-TYPE TRANSCRIPTIONAL REGULATOR GALS"/>
    <property type="match status" value="1"/>
</dbReference>
<name>A0A934N883_9BACT</name>
<keyword evidence="2 5" id="KW-0238">DNA-binding</keyword>
<accession>A0A934N883</accession>
<dbReference type="GO" id="GO:0003700">
    <property type="term" value="F:DNA-binding transcription factor activity"/>
    <property type="evidence" value="ECO:0007669"/>
    <property type="project" value="TreeGrafter"/>
</dbReference>
<dbReference type="GO" id="GO:0000976">
    <property type="term" value="F:transcription cis-regulatory region binding"/>
    <property type="evidence" value="ECO:0007669"/>
    <property type="project" value="TreeGrafter"/>
</dbReference>
<dbReference type="CDD" id="cd01392">
    <property type="entry name" value="HTH_LacI"/>
    <property type="match status" value="1"/>
</dbReference>
<dbReference type="PROSITE" id="PS50932">
    <property type="entry name" value="HTH_LACI_2"/>
    <property type="match status" value="1"/>
</dbReference>
<evidence type="ECO:0000256" key="3">
    <source>
        <dbReference type="ARBA" id="ARBA00023163"/>
    </source>
</evidence>
<dbReference type="SMART" id="SM00354">
    <property type="entry name" value="HTH_LACI"/>
    <property type="match status" value="1"/>
</dbReference>
<reference evidence="5 6" key="1">
    <citation type="submission" date="2020-10" db="EMBL/GenBank/DDBJ databases">
        <title>Ca. Dormibacterota MAGs.</title>
        <authorList>
            <person name="Montgomery K."/>
        </authorList>
    </citation>
    <scope>NUCLEOTIDE SEQUENCE [LARGE SCALE GENOMIC DNA]</scope>
    <source>
        <strain evidence="5">SC8811_S16_3</strain>
    </source>
</reference>
<dbReference type="Pfam" id="PF13377">
    <property type="entry name" value="Peripla_BP_3"/>
    <property type="match status" value="1"/>
</dbReference>
<feature type="domain" description="HTH lacI-type" evidence="4">
    <location>
        <begin position="9"/>
        <end position="65"/>
    </location>
</feature>
<dbReference type="InterPro" id="IPR046335">
    <property type="entry name" value="LacI/GalR-like_sensor"/>
</dbReference>